<gene>
    <name evidence="2" type="ORF">IW252_001113</name>
</gene>
<dbReference type="AlphaFoldDB" id="A0A931DB83"/>
<dbReference type="PANTHER" id="PTHR43798">
    <property type="entry name" value="MONOACYLGLYCEROL LIPASE"/>
    <property type="match status" value="1"/>
</dbReference>
<dbReference type="InterPro" id="IPR000073">
    <property type="entry name" value="AB_hydrolase_1"/>
</dbReference>
<dbReference type="InterPro" id="IPR050266">
    <property type="entry name" value="AB_hydrolase_sf"/>
</dbReference>
<sequence length="262" mass="27345">MSVPQLAATRWSAPDPSRPTLLLGPSLGGTAAALWHRAVPHWEKDFTLVGWDLPGHGESPAAGADFSLAELATAVARLAEEHATGDVRYAGVSIGGAVGIQLGIDHPERFSALTIICSAAQIGTPEAWHERAALVREEGTAALEAGSRQRWFTRRFLAEHPEHAEAVLGSLRATDPGSYAFACEALAGFDQRAQLGRITAPLLAVAGEHDPVCSPADAEALARGAATGRAVVVPGVSHLAPLEAPEAVASLVRDHGRPAARR</sequence>
<reference evidence="2" key="1">
    <citation type="submission" date="2020-11" db="EMBL/GenBank/DDBJ databases">
        <title>Sequencing the genomes of 1000 actinobacteria strains.</title>
        <authorList>
            <person name="Klenk H.-P."/>
        </authorList>
    </citation>
    <scope>NUCLEOTIDE SEQUENCE</scope>
    <source>
        <strain evidence="2">DSM 26152</strain>
    </source>
</reference>
<comment type="caution">
    <text evidence="2">The sequence shown here is derived from an EMBL/GenBank/DDBJ whole genome shotgun (WGS) entry which is preliminary data.</text>
</comment>
<evidence type="ECO:0000313" key="3">
    <source>
        <dbReference type="Proteomes" id="UP000625033"/>
    </source>
</evidence>
<dbReference type="PRINTS" id="PR00111">
    <property type="entry name" value="ABHYDROLASE"/>
</dbReference>
<dbReference type="Proteomes" id="UP000625033">
    <property type="component" value="Unassembled WGS sequence"/>
</dbReference>
<dbReference type="InterPro" id="IPR029058">
    <property type="entry name" value="AB_hydrolase_fold"/>
</dbReference>
<organism evidence="2 3">
    <name type="scientific">Zhihengliuella flava</name>
    <dbReference type="NCBI Taxonomy" id="1285193"/>
    <lineage>
        <taxon>Bacteria</taxon>
        <taxon>Bacillati</taxon>
        <taxon>Actinomycetota</taxon>
        <taxon>Actinomycetes</taxon>
        <taxon>Micrococcales</taxon>
        <taxon>Micrococcaceae</taxon>
        <taxon>Zhihengliuella</taxon>
    </lineage>
</organism>
<feature type="domain" description="AB hydrolase-1" evidence="1">
    <location>
        <begin position="19"/>
        <end position="245"/>
    </location>
</feature>
<dbReference type="EMBL" id="JADOTZ010000001">
    <property type="protein sequence ID" value="MBG6084346.1"/>
    <property type="molecule type" value="Genomic_DNA"/>
</dbReference>
<dbReference type="Gene3D" id="3.40.50.1820">
    <property type="entry name" value="alpha/beta hydrolase"/>
    <property type="match status" value="1"/>
</dbReference>
<accession>A0A931DB83</accession>
<name>A0A931DB83_9MICC</name>
<proteinExistence type="predicted"/>
<keyword evidence="3" id="KW-1185">Reference proteome</keyword>
<dbReference type="SUPFAM" id="SSF53474">
    <property type="entry name" value="alpha/beta-Hydrolases"/>
    <property type="match status" value="1"/>
</dbReference>
<dbReference type="GO" id="GO:0003824">
    <property type="term" value="F:catalytic activity"/>
    <property type="evidence" value="ECO:0007669"/>
    <property type="project" value="UniProtKB-ARBA"/>
</dbReference>
<dbReference type="RefSeq" id="WP_196835668.1">
    <property type="nucleotide sequence ID" value="NZ_JADOTZ010000001.1"/>
</dbReference>
<dbReference type="Pfam" id="PF00561">
    <property type="entry name" value="Abhydrolase_1"/>
    <property type="match status" value="1"/>
</dbReference>
<evidence type="ECO:0000313" key="2">
    <source>
        <dbReference type="EMBL" id="MBG6084346.1"/>
    </source>
</evidence>
<protein>
    <submittedName>
        <fullName evidence="2">3-oxoadipate enol-lactonase</fullName>
    </submittedName>
</protein>
<evidence type="ECO:0000259" key="1">
    <source>
        <dbReference type="Pfam" id="PF00561"/>
    </source>
</evidence>